<dbReference type="PANTHER" id="PTHR35149:SF2">
    <property type="entry name" value="DUF262 DOMAIN-CONTAINING PROTEIN"/>
    <property type="match status" value="1"/>
</dbReference>
<accession>A0ABY0CVK1</accession>
<evidence type="ECO:0000259" key="2">
    <source>
        <dbReference type="Pfam" id="PF07510"/>
    </source>
</evidence>
<protein>
    <submittedName>
        <fullName evidence="4">DUF4268 domain-containing protein</fullName>
    </submittedName>
</protein>
<reference evidence="4 5" key="1">
    <citation type="submission" date="2019-01" db="EMBL/GenBank/DDBJ databases">
        <title>Lujinxingia litoralis gen. nov., sp. nov. and Lujinxingia sediminis gen. nov., sp. nov., new members in the order Bradymonadales, isolated from coastal sediment.</title>
        <authorList>
            <person name="Li C.-M."/>
        </authorList>
    </citation>
    <scope>NUCLEOTIDE SEQUENCE [LARGE SCALE GENOMIC DNA]</scope>
    <source>
        <strain evidence="4 5">SEH01</strain>
    </source>
</reference>
<proteinExistence type="predicted"/>
<dbReference type="InterPro" id="IPR004919">
    <property type="entry name" value="GmrSD_N"/>
</dbReference>
<dbReference type="InterPro" id="IPR025364">
    <property type="entry name" value="DUF4268"/>
</dbReference>
<evidence type="ECO:0000259" key="1">
    <source>
        <dbReference type="Pfam" id="PF03235"/>
    </source>
</evidence>
<feature type="domain" description="DUF4268" evidence="3">
    <location>
        <begin position="647"/>
        <end position="777"/>
    </location>
</feature>
<evidence type="ECO:0000313" key="4">
    <source>
        <dbReference type="EMBL" id="RVU46689.1"/>
    </source>
</evidence>
<dbReference type="Pfam" id="PF07510">
    <property type="entry name" value="GmrSD_C"/>
    <property type="match status" value="1"/>
</dbReference>
<dbReference type="Pfam" id="PF03235">
    <property type="entry name" value="GmrSD_N"/>
    <property type="match status" value="1"/>
</dbReference>
<feature type="domain" description="GmrSD restriction endonucleases C-terminal" evidence="2">
    <location>
        <begin position="452"/>
        <end position="594"/>
    </location>
</feature>
<dbReference type="Pfam" id="PF14088">
    <property type="entry name" value="DUF4268"/>
    <property type="match status" value="1"/>
</dbReference>
<evidence type="ECO:0000313" key="5">
    <source>
        <dbReference type="Proteomes" id="UP000282926"/>
    </source>
</evidence>
<sequence>MTKRIEGRARTVRELLDGARYTIDFYQREYAWQERQVRELIDDLSGKFLDFYQPEHARRAVADYGHYFLGSIVISHKRSKRFIVDGQQRLTTLSLLLIFLNHQQRGIEGAVDVTKLIYSERFGTKDFNLAVPEREGVMQTLLEGGSPNLHDASESVVTIARRYENIGDHFPEEISGEVLPYFVDWLLENVHLVEIEAYKDEDAYTIFETMNDRGLSLSLAEMLKGYVLANITREEDQRAVNTTWKAHMQAFKEFGDDEDIDFFKNWLRARYAETIRPGKKGAENKDYERIGSEFHRWVRDQRERMGLKSSESYVRFVQRDLNFYGKYALAIRRASTQITEGWESIYFNEDRGFTLQHQALLAALHPGDSDQVVRQKVRLVADFLDIWLARRVWNFRTIAYSSVKYTLFMLTRELRHRNVQELSDFLREQLDAQPETFVTQPRLRLHNQNYRQIRHILARLTHWVDAQCGLTSHFEDLVSQGRARPFEIEHIWADDYDRFADDFAHPSEFEVERNRLGGLLLLQRGLNQSLGDATFEVKRDAYVTQGESMLARSLHPAAYAKSPGFRALRERTGLAFKPYESFGPEAQAERQELYIRIAEWVWNPSRLEVDGGGERAPVHGEIVYGESLAAKAVPSERPSDIRRFEARYGFWKVLLAESHARSELHTNISPGRASYVGARRHGQEWNYVVLMEETRVELYINSSNPADNKPLFDALHAEREAIEAAFGDNLDWQRLDDKKVSRISYTVPGGWADEARWGEVAGRAVGAMERLYGVLGERVGVLEGV</sequence>
<organism evidence="4 5">
    <name type="scientific">Lujinxingia sediminis</name>
    <dbReference type="NCBI Taxonomy" id="2480984"/>
    <lineage>
        <taxon>Bacteria</taxon>
        <taxon>Deltaproteobacteria</taxon>
        <taxon>Bradymonadales</taxon>
        <taxon>Lujinxingiaceae</taxon>
        <taxon>Lujinxingia</taxon>
    </lineage>
</organism>
<dbReference type="RefSeq" id="WP_127779529.1">
    <property type="nucleotide sequence ID" value="NZ_SADD01000002.1"/>
</dbReference>
<gene>
    <name evidence="4" type="ORF">EA187_06010</name>
</gene>
<feature type="domain" description="GmrSD restriction endonucleases N-terminal" evidence="1">
    <location>
        <begin position="13"/>
        <end position="227"/>
    </location>
</feature>
<comment type="caution">
    <text evidence="4">The sequence shown here is derived from an EMBL/GenBank/DDBJ whole genome shotgun (WGS) entry which is preliminary data.</text>
</comment>
<dbReference type="PANTHER" id="PTHR35149">
    <property type="entry name" value="SLL5132 PROTEIN"/>
    <property type="match status" value="1"/>
</dbReference>
<evidence type="ECO:0000259" key="3">
    <source>
        <dbReference type="Pfam" id="PF14088"/>
    </source>
</evidence>
<keyword evidence="5" id="KW-1185">Reference proteome</keyword>
<dbReference type="Proteomes" id="UP000282926">
    <property type="component" value="Unassembled WGS sequence"/>
</dbReference>
<name>A0ABY0CVK1_9DELT</name>
<dbReference type="EMBL" id="SADD01000002">
    <property type="protein sequence ID" value="RVU46689.1"/>
    <property type="molecule type" value="Genomic_DNA"/>
</dbReference>
<dbReference type="InterPro" id="IPR011089">
    <property type="entry name" value="GmrSD_C"/>
</dbReference>